<dbReference type="KEGG" id="parb:CJU94_34650"/>
<dbReference type="InterPro" id="IPR013762">
    <property type="entry name" value="Integrase-like_cat_sf"/>
</dbReference>
<accession>A0A248VWU1</accession>
<dbReference type="EMBL" id="CP022991">
    <property type="protein sequence ID" value="ASW03335.1"/>
    <property type="molecule type" value="Genomic_DNA"/>
</dbReference>
<keyword evidence="4" id="KW-1185">Reference proteome</keyword>
<evidence type="ECO:0000259" key="2">
    <source>
        <dbReference type="PROSITE" id="PS51898"/>
    </source>
</evidence>
<feature type="domain" description="Tyr recombinase" evidence="2">
    <location>
        <begin position="1"/>
        <end position="93"/>
    </location>
</feature>
<dbReference type="OrthoDB" id="5415821at2"/>
<dbReference type="GO" id="GO:0003677">
    <property type="term" value="F:DNA binding"/>
    <property type="evidence" value="ECO:0007669"/>
    <property type="project" value="InterPro"/>
</dbReference>
<dbReference type="AlphaFoldDB" id="A0A248VWU1"/>
<geneLocation type="plasmid" evidence="3 4">
    <name>pBN1</name>
</geneLocation>
<dbReference type="SUPFAM" id="SSF56349">
    <property type="entry name" value="DNA breaking-rejoining enzymes"/>
    <property type="match status" value="1"/>
</dbReference>
<reference evidence="3 4" key="1">
    <citation type="submission" date="2017-08" db="EMBL/GenBank/DDBJ databases">
        <title>Identification and genetic characteristics of simultaneous BTEX- and naphthalene-degrading Paraburkholderia sp. BN5 isolated from petroleum-contaminated soil.</title>
        <authorList>
            <person name="Lee Y."/>
            <person name="Jeon C.O."/>
        </authorList>
    </citation>
    <scope>NUCLEOTIDE SEQUENCE [LARGE SCALE GENOMIC DNA]</scope>
    <source>
        <strain evidence="3 4">BN5</strain>
        <plasmid evidence="3 4">pBN1</plasmid>
    </source>
</reference>
<keyword evidence="1" id="KW-0233">DNA recombination</keyword>
<organism evidence="3 4">
    <name type="scientific">Paraburkholderia aromaticivorans</name>
    <dbReference type="NCBI Taxonomy" id="2026199"/>
    <lineage>
        <taxon>Bacteria</taxon>
        <taxon>Pseudomonadati</taxon>
        <taxon>Pseudomonadota</taxon>
        <taxon>Betaproteobacteria</taxon>
        <taxon>Burkholderiales</taxon>
        <taxon>Burkholderiaceae</taxon>
        <taxon>Paraburkholderia</taxon>
    </lineage>
</organism>
<dbReference type="InterPro" id="IPR011010">
    <property type="entry name" value="DNA_brk_join_enz"/>
</dbReference>
<proteinExistence type="predicted"/>
<dbReference type="Gene3D" id="1.10.443.10">
    <property type="entry name" value="Intergrase catalytic core"/>
    <property type="match status" value="1"/>
</dbReference>
<protein>
    <recommendedName>
        <fullName evidence="2">Tyr recombinase domain-containing protein</fullName>
    </recommendedName>
</protein>
<dbReference type="Proteomes" id="UP000215158">
    <property type="component" value="Plasmid pBN1"/>
</dbReference>
<name>A0A248VWU1_9BURK</name>
<dbReference type="PROSITE" id="PS51898">
    <property type="entry name" value="TYR_RECOMBINASE"/>
    <property type="match status" value="1"/>
</dbReference>
<evidence type="ECO:0000313" key="3">
    <source>
        <dbReference type="EMBL" id="ASW03335.1"/>
    </source>
</evidence>
<evidence type="ECO:0000256" key="1">
    <source>
        <dbReference type="ARBA" id="ARBA00023172"/>
    </source>
</evidence>
<gene>
    <name evidence="3" type="ORF">CJU94_34650</name>
</gene>
<sequence>MTAICACVNRPLVLCVHGMHYLLHKYVVAAADRCPSLTNKRVSPHVLRHTTAIDLLQEGVEPSVIALWLGHESVETTQVYLDANLTLKQEVLDRTTPPNGKPGRYRPDDRLLAFLKGL</sequence>
<keyword evidence="3" id="KW-0614">Plasmid</keyword>
<evidence type="ECO:0000313" key="4">
    <source>
        <dbReference type="Proteomes" id="UP000215158"/>
    </source>
</evidence>
<dbReference type="Pfam" id="PF00589">
    <property type="entry name" value="Phage_integrase"/>
    <property type="match status" value="1"/>
</dbReference>
<dbReference type="GO" id="GO:0006310">
    <property type="term" value="P:DNA recombination"/>
    <property type="evidence" value="ECO:0007669"/>
    <property type="project" value="UniProtKB-KW"/>
</dbReference>
<dbReference type="InterPro" id="IPR002104">
    <property type="entry name" value="Integrase_catalytic"/>
</dbReference>
<dbReference type="GO" id="GO:0015074">
    <property type="term" value="P:DNA integration"/>
    <property type="evidence" value="ECO:0007669"/>
    <property type="project" value="InterPro"/>
</dbReference>